<dbReference type="SUPFAM" id="SSF47095">
    <property type="entry name" value="HMG-box"/>
    <property type="match status" value="1"/>
</dbReference>
<keyword evidence="2" id="KW-0645">Protease</keyword>
<accession>A0AAP0MUB3</accession>
<comment type="caution">
    <text evidence="5">The sequence shown here is derived from an EMBL/GenBank/DDBJ whole genome shotgun (WGS) entry which is preliminary data.</text>
</comment>
<dbReference type="InterPro" id="IPR009071">
    <property type="entry name" value="HMG_box_dom"/>
</dbReference>
<name>A0AAP0MUB3_9ROSI</name>
<dbReference type="PANTHER" id="PTHR34835">
    <property type="entry name" value="OS07G0283600 PROTEIN-RELATED"/>
    <property type="match status" value="1"/>
</dbReference>
<dbReference type="Gene3D" id="3.40.395.10">
    <property type="entry name" value="Adenoviral Proteinase, Chain A"/>
    <property type="match status" value="2"/>
</dbReference>
<protein>
    <recommendedName>
        <fullName evidence="4">Ubiquitin-like protease family profile domain-containing protein</fullName>
    </recommendedName>
</protein>
<reference evidence="5 6" key="1">
    <citation type="submission" date="2024-05" db="EMBL/GenBank/DDBJ databases">
        <title>Haplotype-resolved chromosome-level genome assembly of Huyou (Citrus changshanensis).</title>
        <authorList>
            <person name="Miao C."/>
            <person name="Chen W."/>
            <person name="Wu Y."/>
            <person name="Wang L."/>
            <person name="Zhao S."/>
            <person name="Grierson D."/>
            <person name="Xu C."/>
            <person name="Chen K."/>
        </authorList>
    </citation>
    <scope>NUCLEOTIDE SEQUENCE [LARGE SCALE GENOMIC DNA]</scope>
    <source>
        <strain evidence="5">01-14</strain>
        <tissue evidence="5">Leaf</tissue>
    </source>
</reference>
<comment type="similarity">
    <text evidence="1">Belongs to the peptidase C48 family.</text>
</comment>
<dbReference type="PROSITE" id="PS50600">
    <property type="entry name" value="ULP_PROTEASE"/>
    <property type="match status" value="1"/>
</dbReference>
<keyword evidence="6" id="KW-1185">Reference proteome</keyword>
<dbReference type="SUPFAM" id="SSF54001">
    <property type="entry name" value="Cysteine proteinases"/>
    <property type="match status" value="1"/>
</dbReference>
<keyword evidence="3" id="KW-0378">Hydrolase</keyword>
<dbReference type="CDD" id="cd00084">
    <property type="entry name" value="HMG-box_SF"/>
    <property type="match status" value="1"/>
</dbReference>
<evidence type="ECO:0000256" key="1">
    <source>
        <dbReference type="ARBA" id="ARBA00005234"/>
    </source>
</evidence>
<dbReference type="Gene3D" id="1.10.30.10">
    <property type="entry name" value="High mobility group box domain"/>
    <property type="match status" value="1"/>
</dbReference>
<dbReference type="InterPro" id="IPR003653">
    <property type="entry name" value="Peptidase_C48_C"/>
</dbReference>
<evidence type="ECO:0000256" key="2">
    <source>
        <dbReference type="ARBA" id="ARBA00022670"/>
    </source>
</evidence>
<evidence type="ECO:0000259" key="4">
    <source>
        <dbReference type="PROSITE" id="PS50600"/>
    </source>
</evidence>
<gene>
    <name evidence="5" type="ORF">WN944_010759</name>
</gene>
<dbReference type="InterPro" id="IPR038765">
    <property type="entry name" value="Papain-like_cys_pep_sf"/>
</dbReference>
<feature type="domain" description="Ubiquitin-like protease family profile" evidence="4">
    <location>
        <begin position="445"/>
        <end position="686"/>
    </location>
</feature>
<dbReference type="PANTHER" id="PTHR34835:SF78">
    <property type="entry name" value="AMINOTRANSFERASE-LIKE PLANT MOBILE DOMAIN-CONTAINING PROTEIN"/>
    <property type="match status" value="1"/>
</dbReference>
<dbReference type="Pfam" id="PF00505">
    <property type="entry name" value="HMG_box"/>
    <property type="match status" value="1"/>
</dbReference>
<dbReference type="GO" id="GO:0008234">
    <property type="term" value="F:cysteine-type peptidase activity"/>
    <property type="evidence" value="ECO:0007669"/>
    <property type="project" value="InterPro"/>
</dbReference>
<dbReference type="InterPro" id="IPR036910">
    <property type="entry name" value="HMG_box_dom_sf"/>
</dbReference>
<proteinExistence type="inferred from homology"/>
<evidence type="ECO:0000313" key="6">
    <source>
        <dbReference type="Proteomes" id="UP001428341"/>
    </source>
</evidence>
<dbReference type="AlphaFoldDB" id="A0AAP0MUB3"/>
<dbReference type="Proteomes" id="UP001428341">
    <property type="component" value="Unassembled WGS sequence"/>
</dbReference>
<organism evidence="5 6">
    <name type="scientific">Citrus x changshan-huyou</name>
    <dbReference type="NCBI Taxonomy" id="2935761"/>
    <lineage>
        <taxon>Eukaryota</taxon>
        <taxon>Viridiplantae</taxon>
        <taxon>Streptophyta</taxon>
        <taxon>Embryophyta</taxon>
        <taxon>Tracheophyta</taxon>
        <taxon>Spermatophyta</taxon>
        <taxon>Magnoliopsida</taxon>
        <taxon>eudicotyledons</taxon>
        <taxon>Gunneridae</taxon>
        <taxon>Pentapetalae</taxon>
        <taxon>rosids</taxon>
        <taxon>malvids</taxon>
        <taxon>Sapindales</taxon>
        <taxon>Rutaceae</taxon>
        <taxon>Aurantioideae</taxon>
        <taxon>Citrus</taxon>
    </lineage>
</organism>
<evidence type="ECO:0000313" key="5">
    <source>
        <dbReference type="EMBL" id="KAK9222324.1"/>
    </source>
</evidence>
<evidence type="ECO:0000256" key="3">
    <source>
        <dbReference type="ARBA" id="ARBA00022801"/>
    </source>
</evidence>
<dbReference type="EMBL" id="JBCGBO010000002">
    <property type="protein sequence ID" value="KAK9222324.1"/>
    <property type="molecule type" value="Genomic_DNA"/>
</dbReference>
<dbReference type="GO" id="GO:0006508">
    <property type="term" value="P:proteolysis"/>
    <property type="evidence" value="ECO:0007669"/>
    <property type="project" value="UniProtKB-KW"/>
</dbReference>
<sequence length="698" mass="79121">MGRGDRKQKRCLDDVAIQQDGNIGVTIVGSSNQSYGFMSYFKEQVKRLKASDENLIVSQELRKKLGDSYKSLPPDEKAKYTKPLNVSDYDAQTDTDGQLQTKMDKQILDTRCAPDRFSDLVQAFNVEKQRAIREIGFGNLLHLRIGRLRRQLCAWLVEQFVPDQHVLVLNNQHIKLNAKTFSDIMGVHDGGLSVSLPGQPENIATLRETFKCTGRGIAIKTLEDFIKQSDGSGNDFKVAFMLFALATVLCPSSATLISASFLHPLVDTNAIKEHNWASFCYSRLVMAISKFKSNESAHLGGCLLFLQILYFESVENYYNNQWGSSLPPVLAWNDEEIKKIMRWLKKHGGDNYEKKADSESKPIHHAPVKENIVSAPTVNPKTNDENPTIDDFFRDTVHPPLDVHNDLGDMISEDRNPIEVETFFNDDVVLSADGAPNEANVETNMEALNSDKSMHAPTADNLDGNITRYMKQLVFSSTSRSPYEFRSLKKPSRFQRSPFDMVSNRSVRPCYWAGPYVVTSPITESQLQVVNYLFDDSLDENQLLVSTEHNVVSRTAMSSLKPTKWIHSDVISMYAEYRTMVELRNNPVGPRVWFLPIYFSNSILHSTYVNLAPFHEGSSWANQFMPNMETCEKLKALDHVLGEEGQRIYGPNFRFIQFQLGQNSNLPQQSNGNDCGLYVMRYMDESPAVVDHTYKVIH</sequence>